<proteinExistence type="predicted"/>
<accession>A0A2P2PWQ4</accession>
<dbReference type="AlphaFoldDB" id="A0A2P2PWQ4"/>
<protein>
    <submittedName>
        <fullName evidence="2">Uncharacterized protein</fullName>
    </submittedName>
</protein>
<keyword evidence="1" id="KW-0812">Transmembrane</keyword>
<evidence type="ECO:0000313" key="2">
    <source>
        <dbReference type="EMBL" id="MBX59174.1"/>
    </source>
</evidence>
<keyword evidence="1" id="KW-0472">Membrane</keyword>
<dbReference type="EMBL" id="GGEC01078690">
    <property type="protein sequence ID" value="MBX59174.1"/>
    <property type="molecule type" value="Transcribed_RNA"/>
</dbReference>
<evidence type="ECO:0000256" key="1">
    <source>
        <dbReference type="SAM" id="Phobius"/>
    </source>
</evidence>
<feature type="transmembrane region" description="Helical" evidence="1">
    <location>
        <begin position="19"/>
        <end position="37"/>
    </location>
</feature>
<organism evidence="2">
    <name type="scientific">Rhizophora mucronata</name>
    <name type="common">Asiatic mangrove</name>
    <dbReference type="NCBI Taxonomy" id="61149"/>
    <lineage>
        <taxon>Eukaryota</taxon>
        <taxon>Viridiplantae</taxon>
        <taxon>Streptophyta</taxon>
        <taxon>Embryophyta</taxon>
        <taxon>Tracheophyta</taxon>
        <taxon>Spermatophyta</taxon>
        <taxon>Magnoliopsida</taxon>
        <taxon>eudicotyledons</taxon>
        <taxon>Gunneridae</taxon>
        <taxon>Pentapetalae</taxon>
        <taxon>rosids</taxon>
        <taxon>fabids</taxon>
        <taxon>Malpighiales</taxon>
        <taxon>Rhizophoraceae</taxon>
        <taxon>Rhizophora</taxon>
    </lineage>
</organism>
<sequence length="40" mass="4657">MCNTHSFGSHSSNHSPWRLLQVMHMSLIFVFSCHFSYQDG</sequence>
<keyword evidence="1" id="KW-1133">Transmembrane helix</keyword>
<reference evidence="2" key="1">
    <citation type="submission" date="2018-02" db="EMBL/GenBank/DDBJ databases">
        <title>Rhizophora mucronata_Transcriptome.</title>
        <authorList>
            <person name="Meera S.P."/>
            <person name="Sreeshan A."/>
            <person name="Augustine A."/>
        </authorList>
    </citation>
    <scope>NUCLEOTIDE SEQUENCE</scope>
    <source>
        <tissue evidence="2">Leaf</tissue>
    </source>
</reference>
<name>A0A2P2PWQ4_RHIMU</name>